<keyword evidence="4" id="KW-1185">Reference proteome</keyword>
<feature type="region of interest" description="Disordered" evidence="1">
    <location>
        <begin position="380"/>
        <end position="400"/>
    </location>
</feature>
<feature type="chain" id="PRO_5005199481" evidence="2">
    <location>
        <begin position="25"/>
        <end position="428"/>
    </location>
</feature>
<dbReference type="OrthoDB" id="4186159at2759"/>
<comment type="caution">
    <text evidence="3">The sequence shown here is derived from an EMBL/GenBank/DDBJ whole genome shotgun (WGS) entry which is preliminary data.</text>
</comment>
<dbReference type="Proteomes" id="UP000053573">
    <property type="component" value="Unassembled WGS sequence"/>
</dbReference>
<name>A0A0H1BPN4_9EURO</name>
<evidence type="ECO:0000256" key="2">
    <source>
        <dbReference type="SAM" id="SignalP"/>
    </source>
</evidence>
<feature type="signal peptide" evidence="2">
    <location>
        <begin position="1"/>
        <end position="24"/>
    </location>
</feature>
<dbReference type="EMBL" id="LDEV01000311">
    <property type="protein sequence ID" value="KLJ13494.1"/>
    <property type="molecule type" value="Genomic_DNA"/>
</dbReference>
<evidence type="ECO:0000313" key="3">
    <source>
        <dbReference type="EMBL" id="KLJ13494.1"/>
    </source>
</evidence>
<organism evidence="3 4">
    <name type="scientific">Blastomyces silverae</name>
    <dbReference type="NCBI Taxonomy" id="2060906"/>
    <lineage>
        <taxon>Eukaryota</taxon>
        <taxon>Fungi</taxon>
        <taxon>Dikarya</taxon>
        <taxon>Ascomycota</taxon>
        <taxon>Pezizomycotina</taxon>
        <taxon>Eurotiomycetes</taxon>
        <taxon>Eurotiomycetidae</taxon>
        <taxon>Onygenales</taxon>
        <taxon>Ajellomycetaceae</taxon>
        <taxon>Blastomyces</taxon>
    </lineage>
</organism>
<dbReference type="STRING" id="2060906.A0A0H1BPN4"/>
<dbReference type="AlphaFoldDB" id="A0A0H1BPN4"/>
<proteinExistence type="predicted"/>
<evidence type="ECO:0000313" key="4">
    <source>
        <dbReference type="Proteomes" id="UP000053573"/>
    </source>
</evidence>
<keyword evidence="2" id="KW-0732">Signal</keyword>
<evidence type="ECO:0000256" key="1">
    <source>
        <dbReference type="SAM" id="MobiDB-lite"/>
    </source>
</evidence>
<sequence>MKRYFNRVCLLLVLVGISGGSTHARILGPREHQKFSQQGKDLEPDNLVRARSPNVHIIGAAGVAVPPTHNGVTFHEGGIIINVINSGDSHNVHGQDRGHAPQVPPAHSLARSPEIVAFESPSRTTLLTQSIGQTPSSISLELAAEPSGNASIPFPPVPLNQTAPFAIPTPQVQQSDIAADACDCQCLCPLHLFGIPATNLASTVDLGGVPPPTTLATIVSPSVPGDQVSSTAAAAPFFPLADSTATASLASPTIPDVQASSLPALPIPPIALPEPSEDSIITATDTPISSAQDATTSAVEFVTPNNPAPAPPTGEAVTNTEVTQPTATAADVTQPVETEIAPTPDVAVSPEDPATITDADFTQQVTETADVSATVVDAPAETDADSTQTGVTQAPAETAAPEVDPAAAERFDLSTMSLHSVLTLRLGG</sequence>
<reference evidence="4" key="1">
    <citation type="journal article" date="2015" name="PLoS Genet.">
        <title>The dynamic genome and transcriptome of the human fungal pathogen Blastomyces and close relative Emmonsia.</title>
        <authorList>
            <person name="Munoz J.F."/>
            <person name="Gauthier G.M."/>
            <person name="Desjardins C.A."/>
            <person name="Gallo J.E."/>
            <person name="Holder J."/>
            <person name="Sullivan T.D."/>
            <person name="Marty A.J."/>
            <person name="Carmen J.C."/>
            <person name="Chen Z."/>
            <person name="Ding L."/>
            <person name="Gujja S."/>
            <person name="Magrini V."/>
            <person name="Misas E."/>
            <person name="Mitreva M."/>
            <person name="Priest M."/>
            <person name="Saif S."/>
            <person name="Whiston E.A."/>
            <person name="Young S."/>
            <person name="Zeng Q."/>
            <person name="Goldman W.E."/>
            <person name="Mardis E.R."/>
            <person name="Taylor J.W."/>
            <person name="McEwen J.G."/>
            <person name="Clay O.K."/>
            <person name="Klein B.S."/>
            <person name="Cuomo C.A."/>
        </authorList>
    </citation>
    <scope>NUCLEOTIDE SEQUENCE [LARGE SCALE GENOMIC DNA]</scope>
    <source>
        <strain evidence="4">UAMH 139</strain>
    </source>
</reference>
<accession>A0A0H1BPN4</accession>
<protein>
    <submittedName>
        <fullName evidence="3">Uncharacterized protein</fullName>
    </submittedName>
</protein>
<gene>
    <name evidence="3" type="ORF">EMPG_11571</name>
</gene>